<dbReference type="PANTHER" id="PTHR23150">
    <property type="entry name" value="SULFATASE MODIFYING FACTOR 1, 2"/>
    <property type="match status" value="1"/>
</dbReference>
<dbReference type="GO" id="GO:0120147">
    <property type="term" value="F:formylglycine-generating oxidase activity"/>
    <property type="evidence" value="ECO:0007669"/>
    <property type="project" value="TreeGrafter"/>
</dbReference>
<proteinExistence type="predicted"/>
<sequence>MAFNADEYIDVIVEQIAENFQELDKTVKACKALEEKEKKFRNTYDAIKYSRLELELKEQKSELPEVICNKYKSIEPLSVGLFGEWGSGKTHLLKLIESQVNRVQLDQKNDETKTFPQVTIPVFFNAWRFEKEEHMIIPLFQTMLTQLEEYEHMPLDAKAKKFVRHGLIKLKILGKALLKGLRVPEKISEVPEKIKNLDITVVADVLNADTISNEYDKKIKEELLHDELFKELIEVNRLESIYYNIPQWIEKITIADKINFVFLIDDLDRCLPENTLKMLESIKLFLDVPSCAFVLAIDDDVVERGVAYHYRDYLKDIVRVDGIKEKQVEELPITGHEYLEKMIQLPFRIPVITNTDVLEFLEENYKLKFSQLFKEDKPQTNEMQEGKPPLSKSDEIIKFFADTIPPKPRKIKRTAMLFQTKVKILQALEQHNFDHMLVAKLTLLELFAPKLLRFIQNNNYKEIFDVLHDFSNLRDAKDTAAKNSLENSSRIKNEIENYKNEGDRRTYTKLLEIVEENYHSRMVFKLDHIFKARIDKTILTEAMEQKVLEIIAVEKKELVDLLSKEFYTLLFGKTETQWRKAFDDNELFEEGKALLTEKAIVEVTKKAKAKDKKDFRKNPKWLLLIAEYITQTQFVKLLNDIYPYKMNLYQTTFEEYDKYCEATGVEKPNDEGWGRGKRPVINVSWEDATAYAKWLSGDNEGKYRLPTEDEWYLACNVGAKTKWHFGDDENSLKEYAWYSENSNSKTHPVGEKEPNTLGLYDMHGNVWEWCENWYDEKEEGKVIRGGSWFSVAYDARSADRYRSYPTYLYNIVGFRLLRTLP</sequence>
<evidence type="ECO:0000313" key="3">
    <source>
        <dbReference type="EMBL" id="CAA6806578.1"/>
    </source>
</evidence>
<name>A0A6S6SUA6_9BACT</name>
<dbReference type="Pfam" id="PF07693">
    <property type="entry name" value="KAP_NTPase"/>
    <property type="match status" value="1"/>
</dbReference>
<dbReference type="PANTHER" id="PTHR23150:SF19">
    <property type="entry name" value="FORMYLGLYCINE-GENERATING ENZYME"/>
    <property type="match status" value="1"/>
</dbReference>
<feature type="domain" description="KAP NTPase" evidence="2">
    <location>
        <begin position="62"/>
        <end position="418"/>
    </location>
</feature>
<dbReference type="SUPFAM" id="SSF56436">
    <property type="entry name" value="C-type lectin-like"/>
    <property type="match status" value="1"/>
</dbReference>
<dbReference type="InterPro" id="IPR042095">
    <property type="entry name" value="SUMF_sf"/>
</dbReference>
<dbReference type="Gene3D" id="3.40.50.300">
    <property type="entry name" value="P-loop containing nucleotide triphosphate hydrolases"/>
    <property type="match status" value="1"/>
</dbReference>
<evidence type="ECO:0000259" key="1">
    <source>
        <dbReference type="Pfam" id="PF03781"/>
    </source>
</evidence>
<dbReference type="InterPro" id="IPR027417">
    <property type="entry name" value="P-loop_NTPase"/>
</dbReference>
<evidence type="ECO:0008006" key="4">
    <source>
        <dbReference type="Google" id="ProtNLM"/>
    </source>
</evidence>
<dbReference type="Gene3D" id="3.90.1580.10">
    <property type="entry name" value="paralog of FGE (formylglycine-generating enzyme)"/>
    <property type="match status" value="1"/>
</dbReference>
<dbReference type="InterPro" id="IPR051043">
    <property type="entry name" value="Sulfatase_Mod_Factor_Kinase"/>
</dbReference>
<dbReference type="EMBL" id="CACVAP010000048">
    <property type="protein sequence ID" value="CAA6806578.1"/>
    <property type="molecule type" value="Genomic_DNA"/>
</dbReference>
<dbReference type="Pfam" id="PF03781">
    <property type="entry name" value="FGE-sulfatase"/>
    <property type="match status" value="1"/>
</dbReference>
<dbReference type="AlphaFoldDB" id="A0A6S6SUA6"/>
<evidence type="ECO:0000259" key="2">
    <source>
        <dbReference type="Pfam" id="PF07693"/>
    </source>
</evidence>
<dbReference type="SUPFAM" id="SSF52540">
    <property type="entry name" value="P-loop containing nucleoside triphosphate hydrolases"/>
    <property type="match status" value="1"/>
</dbReference>
<gene>
    <name evidence="3" type="ORF">HELGO_WM15222</name>
</gene>
<dbReference type="InterPro" id="IPR016187">
    <property type="entry name" value="CTDL_fold"/>
</dbReference>
<feature type="domain" description="Sulfatase-modifying factor enzyme-like" evidence="1">
    <location>
        <begin position="643"/>
        <end position="818"/>
    </location>
</feature>
<dbReference type="InterPro" id="IPR005532">
    <property type="entry name" value="SUMF_dom"/>
</dbReference>
<dbReference type="InterPro" id="IPR011646">
    <property type="entry name" value="KAP_P-loop"/>
</dbReference>
<reference evidence="3" key="1">
    <citation type="submission" date="2020-01" db="EMBL/GenBank/DDBJ databases">
        <authorList>
            <person name="Meier V. D."/>
            <person name="Meier V D."/>
        </authorList>
    </citation>
    <scope>NUCLEOTIDE SEQUENCE</scope>
    <source>
        <strain evidence="3">HLG_WM_MAG_06</strain>
    </source>
</reference>
<accession>A0A6S6SUA6</accession>
<organism evidence="3">
    <name type="scientific">uncultured Sulfurovum sp</name>
    <dbReference type="NCBI Taxonomy" id="269237"/>
    <lineage>
        <taxon>Bacteria</taxon>
        <taxon>Pseudomonadati</taxon>
        <taxon>Campylobacterota</taxon>
        <taxon>Epsilonproteobacteria</taxon>
        <taxon>Campylobacterales</taxon>
        <taxon>Sulfurovaceae</taxon>
        <taxon>Sulfurovum</taxon>
        <taxon>environmental samples</taxon>
    </lineage>
</organism>
<protein>
    <recommendedName>
        <fullName evidence="4">Sulfatase-modifying factor enzyme domain-containing protein</fullName>
    </recommendedName>
</protein>